<evidence type="ECO:0000259" key="3">
    <source>
        <dbReference type="SMART" id="SM01007"/>
    </source>
</evidence>
<accession>A0A267EC26</accession>
<dbReference type="PANTHER" id="PTHR10672">
    <property type="entry name" value="ADDUCIN"/>
    <property type="match status" value="1"/>
</dbReference>
<evidence type="ECO:0000256" key="2">
    <source>
        <dbReference type="SAM" id="MobiDB-lite"/>
    </source>
</evidence>
<feature type="compositionally biased region" description="Acidic residues" evidence="2">
    <location>
        <begin position="439"/>
        <end position="454"/>
    </location>
</feature>
<gene>
    <name evidence="4" type="ORF">BOX15_Mlig033566g2</name>
</gene>
<evidence type="ECO:0000256" key="1">
    <source>
        <dbReference type="ARBA" id="ARBA00006274"/>
    </source>
</evidence>
<dbReference type="PANTHER" id="PTHR10672:SF3">
    <property type="entry name" value="PROTEIN HU-LI TAI SHAO"/>
    <property type="match status" value="1"/>
</dbReference>
<protein>
    <recommendedName>
        <fullName evidence="3">Class II aldolase/adducin N-terminal domain-containing protein</fullName>
    </recommendedName>
</protein>
<evidence type="ECO:0000313" key="5">
    <source>
        <dbReference type="Proteomes" id="UP000215902"/>
    </source>
</evidence>
<dbReference type="InterPro" id="IPR001303">
    <property type="entry name" value="Aldolase_II/adducin_N"/>
</dbReference>
<dbReference type="NCBIfam" id="NF005451">
    <property type="entry name" value="PRK07044.1"/>
    <property type="match status" value="1"/>
</dbReference>
<dbReference type="OrthoDB" id="3238794at2759"/>
<dbReference type="SUPFAM" id="SSF53639">
    <property type="entry name" value="AraD/HMP-PK domain-like"/>
    <property type="match status" value="1"/>
</dbReference>
<feature type="non-terminal residue" evidence="4">
    <location>
        <position position="1"/>
    </location>
</feature>
<dbReference type="GO" id="GO:0014069">
    <property type="term" value="C:postsynaptic density"/>
    <property type="evidence" value="ECO:0007669"/>
    <property type="project" value="TreeGrafter"/>
</dbReference>
<dbReference type="InterPro" id="IPR051017">
    <property type="entry name" value="Aldolase-II_Adducin_sf"/>
</dbReference>
<organism evidence="4 5">
    <name type="scientific">Macrostomum lignano</name>
    <dbReference type="NCBI Taxonomy" id="282301"/>
    <lineage>
        <taxon>Eukaryota</taxon>
        <taxon>Metazoa</taxon>
        <taxon>Spiralia</taxon>
        <taxon>Lophotrochozoa</taxon>
        <taxon>Platyhelminthes</taxon>
        <taxon>Rhabditophora</taxon>
        <taxon>Macrostomorpha</taxon>
        <taxon>Macrostomida</taxon>
        <taxon>Macrostomidae</taxon>
        <taxon>Macrostomum</taxon>
    </lineage>
</organism>
<feature type="compositionally biased region" description="Basic and acidic residues" evidence="2">
    <location>
        <begin position="418"/>
        <end position="429"/>
    </location>
</feature>
<dbReference type="EMBL" id="NIVC01002293">
    <property type="protein sequence ID" value="PAA59141.1"/>
    <property type="molecule type" value="Genomic_DNA"/>
</dbReference>
<dbReference type="AlphaFoldDB" id="A0A267EC26"/>
<comment type="similarity">
    <text evidence="1">Belongs to the aldolase class II family. Adducin subfamily.</text>
</comment>
<dbReference type="InterPro" id="IPR036409">
    <property type="entry name" value="Aldolase_II/adducin_N_sf"/>
</dbReference>
<feature type="compositionally biased region" description="Polar residues" evidence="2">
    <location>
        <begin position="495"/>
        <end position="504"/>
    </location>
</feature>
<feature type="region of interest" description="Disordered" evidence="2">
    <location>
        <begin position="418"/>
        <end position="504"/>
    </location>
</feature>
<dbReference type="STRING" id="282301.A0A267EC26"/>
<sequence length="504" mass="54041">RCPYYHLPSNRAQLTLATGNPMPKKSNSAAASAAAAAAIKSSKAPSAAGKAGAANGDAKFIDSIDPEDPEYQRQLMRPAEIKEDLTLMEQRKRVSLILNSEAFRRELEEIVQSQLKTGGAQPASLDALRQLSDLLAPSASSSVAAATTSVLPVNDLRGGDAAAYQPEERLLRCKLAAVYRLVDLHGWSEGIYNHVTARVEGASEHFLINPFGLEYREITAGSLVKIDLAGDIVDRGCTVFGVNKAGWVLHSAIHSARPDIRAIVHLHSNEALAVANSRCGLLPLCPEALAIMDEVAFHDFHGIVSDESERPALIESIGQKATVLLLRHHGVCVCGATLEEAWRRTELLMTAARIQLESLRAAGGPDNLWLPSEAAVAAGKAAAARSGANGWSFGQLEFEAAMRELDGAGYRTGYVYKEPRLRAPEDRPRKPQQPPTPPPEEEEAVAAPAEDEANAPETAQAAEPDPVESAKEEPVGESGTEQSQPAAEEAEKLNFDQSEQQPEV</sequence>
<dbReference type="GO" id="GO:0005856">
    <property type="term" value="C:cytoskeleton"/>
    <property type="evidence" value="ECO:0007669"/>
    <property type="project" value="TreeGrafter"/>
</dbReference>
<dbReference type="Proteomes" id="UP000215902">
    <property type="component" value="Unassembled WGS sequence"/>
</dbReference>
<comment type="caution">
    <text evidence="4">The sequence shown here is derived from an EMBL/GenBank/DDBJ whole genome shotgun (WGS) entry which is preliminary data.</text>
</comment>
<evidence type="ECO:0000313" key="4">
    <source>
        <dbReference type="EMBL" id="PAA59141.1"/>
    </source>
</evidence>
<proteinExistence type="inferred from homology"/>
<feature type="domain" description="Class II aldolase/adducin N-terminal" evidence="3">
    <location>
        <begin position="173"/>
        <end position="356"/>
    </location>
</feature>
<dbReference type="GO" id="GO:0051015">
    <property type="term" value="F:actin filament binding"/>
    <property type="evidence" value="ECO:0007669"/>
    <property type="project" value="TreeGrafter"/>
</dbReference>
<dbReference type="Pfam" id="PF00596">
    <property type="entry name" value="Aldolase_II"/>
    <property type="match status" value="1"/>
</dbReference>
<name>A0A267EC26_9PLAT</name>
<keyword evidence="5" id="KW-1185">Reference proteome</keyword>
<dbReference type="GO" id="GO:0005886">
    <property type="term" value="C:plasma membrane"/>
    <property type="evidence" value="ECO:0007669"/>
    <property type="project" value="UniProtKB-SubCell"/>
</dbReference>
<dbReference type="Gene3D" id="3.40.225.10">
    <property type="entry name" value="Class II aldolase/adducin N-terminal domain"/>
    <property type="match status" value="1"/>
</dbReference>
<dbReference type="SMART" id="SM01007">
    <property type="entry name" value="Aldolase_II"/>
    <property type="match status" value="1"/>
</dbReference>
<reference evidence="4 5" key="1">
    <citation type="submission" date="2017-06" db="EMBL/GenBank/DDBJ databases">
        <title>A platform for efficient transgenesis in Macrostomum lignano, a flatworm model organism for stem cell research.</title>
        <authorList>
            <person name="Berezikov E."/>
        </authorList>
    </citation>
    <scope>NUCLEOTIDE SEQUENCE [LARGE SCALE GENOMIC DNA]</scope>
    <source>
        <strain evidence="4">DV1</strain>
        <tissue evidence="4">Whole organism</tissue>
    </source>
</reference>